<evidence type="ECO:0000313" key="1">
    <source>
        <dbReference type="EMBL" id="TMQ76482.1"/>
    </source>
</evidence>
<evidence type="ECO:0000313" key="2">
    <source>
        <dbReference type="Proteomes" id="UP000306324"/>
    </source>
</evidence>
<comment type="caution">
    <text evidence="1">The sequence shown here is derived from an EMBL/GenBank/DDBJ whole genome shotgun (WGS) entry which is preliminary data.</text>
</comment>
<organism evidence="1 2">
    <name type="scientific">Candidatus Accumulibacter phosphatis</name>
    <dbReference type="NCBI Taxonomy" id="327160"/>
    <lineage>
        <taxon>Bacteria</taxon>
        <taxon>Pseudomonadati</taxon>
        <taxon>Pseudomonadota</taxon>
        <taxon>Betaproteobacteria</taxon>
        <taxon>Candidatus Accumulibacter</taxon>
    </lineage>
</organism>
<gene>
    <name evidence="1" type="ORF">ACCUM_4332</name>
</gene>
<dbReference type="EMBL" id="SWAD01000050">
    <property type="protein sequence ID" value="TMQ76482.1"/>
    <property type="molecule type" value="Genomic_DNA"/>
</dbReference>
<accession>A0A5S4EM82</accession>
<sequence>MMVNPDVIDPMGGSLDHAPGIARGAYAAVLAGEGYRQVVSAWSAAGTGGKPRTSR</sequence>
<name>A0A5S4EM82_9PROT</name>
<dbReference type="AlphaFoldDB" id="A0A5S4EM82"/>
<reference evidence="1 2" key="1">
    <citation type="submission" date="2019-04" db="EMBL/GenBank/DDBJ databases">
        <title>A novel phosphate-accumulating bacterium identified in bioreactor for phosphate removal from wastewater.</title>
        <authorList>
            <person name="Kotlyarov R.Y."/>
            <person name="Beletsky A.V."/>
            <person name="Kallistova A.Y."/>
            <person name="Dorofeev A.G."/>
            <person name="Nikolaev Y.Y."/>
            <person name="Pimenov N.V."/>
            <person name="Ravin N.V."/>
            <person name="Mardanov A.V."/>
        </authorList>
    </citation>
    <scope>NUCLEOTIDE SEQUENCE [LARGE SCALE GENOMIC DNA]</scope>
    <source>
        <strain evidence="1 2">Bin19</strain>
    </source>
</reference>
<protein>
    <submittedName>
        <fullName evidence="1">Uncharacterized protein</fullName>
    </submittedName>
</protein>
<proteinExistence type="predicted"/>
<keyword evidence="2" id="KW-1185">Reference proteome</keyword>
<dbReference type="Proteomes" id="UP000306324">
    <property type="component" value="Unassembled WGS sequence"/>
</dbReference>